<dbReference type="Proteomes" id="UP001059349">
    <property type="component" value="Chromosome"/>
</dbReference>
<evidence type="ECO:0000256" key="1">
    <source>
        <dbReference type="SAM" id="MobiDB-lite"/>
    </source>
</evidence>
<keyword evidence="2" id="KW-0812">Transmembrane</keyword>
<evidence type="ECO:0000256" key="2">
    <source>
        <dbReference type="SAM" id="Phobius"/>
    </source>
</evidence>
<evidence type="ECO:0000313" key="3">
    <source>
        <dbReference type="EMBL" id="UTO26263.1"/>
    </source>
</evidence>
<dbReference type="EMBL" id="CP101127">
    <property type="protein sequence ID" value="UTO26263.1"/>
    <property type="molecule type" value="Genomic_DNA"/>
</dbReference>
<evidence type="ECO:0000313" key="4">
    <source>
        <dbReference type="Proteomes" id="UP001059349"/>
    </source>
</evidence>
<gene>
    <name evidence="3" type="ORF">NMG93_01670</name>
</gene>
<dbReference type="GeneID" id="75105181"/>
<dbReference type="RefSeq" id="WP_254735518.1">
    <property type="nucleotide sequence ID" value="NZ_CP101127.1"/>
</dbReference>
<protein>
    <submittedName>
        <fullName evidence="3">Leucine-rich repeat protein</fullName>
    </submittedName>
</protein>
<accession>A0A9Q9F4D2</accession>
<reference evidence="3" key="1">
    <citation type="submission" date="2022-07" db="EMBL/GenBank/DDBJ databases">
        <title>Complete genome of Mycoplasma hyosynoviae B1.</title>
        <authorList>
            <person name="Spergser J."/>
        </authorList>
    </citation>
    <scope>NUCLEOTIDE SEQUENCE</scope>
    <source>
        <strain evidence="3">B1</strain>
    </source>
</reference>
<feature type="transmembrane region" description="Helical" evidence="2">
    <location>
        <begin position="31"/>
        <end position="54"/>
    </location>
</feature>
<dbReference type="InterPro" id="IPR026906">
    <property type="entry name" value="LRR_5"/>
</dbReference>
<keyword evidence="2" id="KW-0472">Membrane</keyword>
<sequence>MKEQEQKNLNTQEPKQQNQDKVKTQNPKTKVIVWSAAGAAAAALSSIVSFSTIFSNQRKVSFLDKVLQSIKIDVKDKQIKTKDDIKTIADFVASGLNNKLYELIVETEEDQVNKQPLDKDKPYTTFRTKFAIRNKFTKAQSNYQSFEFRDIKPPKEKAELDKLGQISPDEKDRINDKVKIEFLNFNRNIKLASEVAAKDENGKFKYFNIYLKQDNNDALQYEIVNLNVRTDDEKSTAIFSYQVKVKSIDDDKFISNVLEVKFDDFAKTSTQLTKYLSQLTFSYENATQTFIQDAVQTKVIAKNNGVDLPTNYELIFIEFKTEGEHPKKIDAIVKLRDNANNIISDARSIEITGFKNYQTPEELNTYIEQIQLDVASKNTKFITDIANHSEIIWSNFEDAKYEIDLGTFLIEKLSDLTSINVHFRIKEKDGRPGVYSKQVSKTINGFKMPQELIEDLAQKITFDVTNKSNKMAYELWDKYDEIVTSNVDGRISIVGTPSVKQTDANKITVTYKVKDKNSDRESRTYSKTIEDFKTSDQNESAYSYEIIEYKGNKSAYLNGRHDLNSYIVPAKIGNYKVIKVGTLFTNVLRTSDLVGYGVVLEEGIEEINSLVVNSETKEYAQIVAISLPKTIRKITNLIVGRTTNFANLKMYDNVEEINGLFNEYKNNIPKDDLYKLIFSDTTYDSVAFPLLNYFSEFFNIPGVGWWKGKGSFKLQLQESGQTPRLKINNTYKDNYTFLESQDGKTLYKVFTNNEANLDKFNSEIKYETIKKGAFTFLGIKEMELSAPNLKMSNFEWYLFEALPALKKLSFKNLHMDDLKLKYLFNDLTLEELKLPNYKNDNGENTLDALQLNVLVDKIWLPENVKIIRKFIRTFYEVMNAPQLKKLEVIGSRAFEFATEKGSHTLDFTNSPLKSIESDAFWRCYKNAVIKLPAGIQKVDKFIMYVTEKNSKYNEMKSDNESILDQIILNGFENSKLIIKESKRPSGWSKYFVGQYSSPSETSAGVDNELKIEWTP</sequence>
<organism evidence="3 4">
    <name type="scientific">Metamycoplasma hyosynoviae</name>
    <dbReference type="NCBI Taxonomy" id="29559"/>
    <lineage>
        <taxon>Bacteria</taxon>
        <taxon>Bacillati</taxon>
        <taxon>Mycoplasmatota</taxon>
        <taxon>Mycoplasmoidales</taxon>
        <taxon>Metamycoplasmataceae</taxon>
        <taxon>Metamycoplasma</taxon>
    </lineage>
</organism>
<feature type="region of interest" description="Disordered" evidence="1">
    <location>
        <begin position="1"/>
        <end position="24"/>
    </location>
</feature>
<feature type="compositionally biased region" description="Polar residues" evidence="1">
    <location>
        <begin position="7"/>
        <end position="17"/>
    </location>
</feature>
<keyword evidence="2" id="KW-1133">Transmembrane helix</keyword>
<proteinExistence type="predicted"/>
<name>A0A9Q9F4D2_9BACT</name>
<dbReference type="Pfam" id="PF13306">
    <property type="entry name" value="LRR_5"/>
    <property type="match status" value="1"/>
</dbReference>
<dbReference type="AlphaFoldDB" id="A0A9Q9F4D2"/>